<feature type="region of interest" description="Disordered" evidence="1">
    <location>
        <begin position="260"/>
        <end position="283"/>
    </location>
</feature>
<dbReference type="PANTHER" id="PTHR31286">
    <property type="entry name" value="GLYCINE-RICH CELL WALL STRUCTURAL PROTEIN 1.8-LIKE"/>
    <property type="match status" value="1"/>
</dbReference>
<gene>
    <name evidence="3" type="ORF">SO802_021672</name>
</gene>
<reference evidence="3 4" key="1">
    <citation type="submission" date="2024-01" db="EMBL/GenBank/DDBJ databases">
        <title>A telomere-to-telomere, gap-free genome of sweet tea (Lithocarpus litseifolius).</title>
        <authorList>
            <person name="Zhou J."/>
        </authorList>
    </citation>
    <scope>NUCLEOTIDE SEQUENCE [LARGE SCALE GENOMIC DNA]</scope>
    <source>
        <strain evidence="3">Zhou-2022a</strain>
        <tissue evidence="3">Leaf</tissue>
    </source>
</reference>
<dbReference type="InterPro" id="IPR040256">
    <property type="entry name" value="At4g02000-like"/>
</dbReference>
<dbReference type="AlphaFoldDB" id="A0AAW2CGV3"/>
<evidence type="ECO:0000313" key="4">
    <source>
        <dbReference type="Proteomes" id="UP001459277"/>
    </source>
</evidence>
<accession>A0AAW2CGV3</accession>
<dbReference type="EMBL" id="JAZDWU010000007">
    <property type="protein sequence ID" value="KAK9996986.1"/>
    <property type="molecule type" value="Genomic_DNA"/>
</dbReference>
<dbReference type="InterPro" id="IPR025836">
    <property type="entry name" value="Zn_knuckle_CX2CX4HX4C"/>
</dbReference>
<dbReference type="Proteomes" id="UP001459277">
    <property type="component" value="Unassembled WGS sequence"/>
</dbReference>
<name>A0AAW2CGV3_9ROSI</name>
<feature type="domain" description="Zinc knuckle CX2CX4HX4C" evidence="2">
    <location>
        <begin position="164"/>
        <end position="211"/>
    </location>
</feature>
<comment type="caution">
    <text evidence="3">The sequence shown here is derived from an EMBL/GenBank/DDBJ whole genome shotgun (WGS) entry which is preliminary data.</text>
</comment>
<evidence type="ECO:0000313" key="3">
    <source>
        <dbReference type="EMBL" id="KAK9996986.1"/>
    </source>
</evidence>
<evidence type="ECO:0000256" key="1">
    <source>
        <dbReference type="SAM" id="MobiDB-lite"/>
    </source>
</evidence>
<dbReference type="Pfam" id="PF14392">
    <property type="entry name" value="zf-CCHC_4"/>
    <property type="match status" value="1"/>
</dbReference>
<keyword evidence="4" id="KW-1185">Reference proteome</keyword>
<proteinExistence type="predicted"/>
<evidence type="ECO:0000259" key="2">
    <source>
        <dbReference type="Pfam" id="PF14392"/>
    </source>
</evidence>
<organism evidence="3 4">
    <name type="scientific">Lithocarpus litseifolius</name>
    <dbReference type="NCBI Taxonomy" id="425828"/>
    <lineage>
        <taxon>Eukaryota</taxon>
        <taxon>Viridiplantae</taxon>
        <taxon>Streptophyta</taxon>
        <taxon>Embryophyta</taxon>
        <taxon>Tracheophyta</taxon>
        <taxon>Spermatophyta</taxon>
        <taxon>Magnoliopsida</taxon>
        <taxon>eudicotyledons</taxon>
        <taxon>Gunneridae</taxon>
        <taxon>Pentapetalae</taxon>
        <taxon>rosids</taxon>
        <taxon>fabids</taxon>
        <taxon>Fagales</taxon>
        <taxon>Fagaceae</taxon>
        <taxon>Lithocarpus</taxon>
    </lineage>
</organism>
<protein>
    <recommendedName>
        <fullName evidence="2">Zinc knuckle CX2CX4HX4C domain-containing protein</fullName>
    </recommendedName>
</protein>
<sequence>MLSPKVTKLPVGLVGFALFRVWETLVAKMENLMSNWHNLSLNDREGGKLAVKKDRASHEYTLVAKFLTKRVLNTDAVIRTFSPLWRTRNGFKAFGRSTKLDNAVPVHEMPLNTVSLWVQVHHILSGFLSRGVAEDLCDIMGIVDLSLTDVEVDRGSFFRVRVRVDISLPLCRGRVLSIEDSEEHWVTFKYERLPNICYWCGCLDHSDKDCDRWIESEGTLKESDRVYGVWIRATYILASRKAVVVVPGFYEDRKVKMSKSSKPVTGKHSSPMKGNRANITKEG</sequence>
<dbReference type="PANTHER" id="PTHR31286:SF167">
    <property type="entry name" value="OS09G0268800 PROTEIN"/>
    <property type="match status" value="1"/>
</dbReference>